<sequence length="135" mass="14312">MEAFLAVIGFSNGLVISGVLGGVLGSFANAVRHTINLEGPPRHESELTWASKDLQEKRGAWLFLRCFLGGVIGLVLGLYFVGALHETLGTFAKVVALSIIVGYSAPVLLETQERLMKARLASLSASADTKPEAAD</sequence>
<feature type="transmembrane region" description="Helical" evidence="1">
    <location>
        <begin position="6"/>
        <end position="28"/>
    </location>
</feature>
<dbReference type="RefSeq" id="WP_074864451.1">
    <property type="nucleotide sequence ID" value="NZ_FOAS01000002.1"/>
</dbReference>
<gene>
    <name evidence="2" type="ORF">SAMN05216214_10215</name>
</gene>
<feature type="transmembrane region" description="Helical" evidence="1">
    <location>
        <begin position="62"/>
        <end position="84"/>
    </location>
</feature>
<dbReference type="Proteomes" id="UP000185766">
    <property type="component" value="Unassembled WGS sequence"/>
</dbReference>
<accession>A0A1H7G8Z3</accession>
<keyword evidence="1" id="KW-0472">Membrane</keyword>
<dbReference type="AlphaFoldDB" id="A0A1H7G8Z3"/>
<reference evidence="2 3" key="1">
    <citation type="submission" date="2016-10" db="EMBL/GenBank/DDBJ databases">
        <authorList>
            <person name="de Groot N.N."/>
        </authorList>
    </citation>
    <scope>NUCLEOTIDE SEQUENCE [LARGE SCALE GENOMIC DNA]</scope>
    <source>
        <strain evidence="2 3">JCM 19513</strain>
    </source>
</reference>
<proteinExistence type="predicted"/>
<evidence type="ECO:0000313" key="3">
    <source>
        <dbReference type="Proteomes" id="UP000185766"/>
    </source>
</evidence>
<evidence type="ECO:0000313" key="2">
    <source>
        <dbReference type="EMBL" id="SEK34766.1"/>
    </source>
</evidence>
<protein>
    <submittedName>
        <fullName evidence="2">Uncharacterized protein</fullName>
    </submittedName>
</protein>
<evidence type="ECO:0000256" key="1">
    <source>
        <dbReference type="SAM" id="Phobius"/>
    </source>
</evidence>
<keyword evidence="1" id="KW-1133">Transmembrane helix</keyword>
<feature type="transmembrane region" description="Helical" evidence="1">
    <location>
        <begin position="90"/>
        <end position="109"/>
    </location>
</feature>
<name>A0A1H7G8Z3_9GAMM</name>
<dbReference type="EMBL" id="FOAS01000002">
    <property type="protein sequence ID" value="SEK34766.1"/>
    <property type="molecule type" value="Genomic_DNA"/>
</dbReference>
<keyword evidence="3" id="KW-1185">Reference proteome</keyword>
<organism evidence="2 3">
    <name type="scientific">Atopomonas hussainii</name>
    <dbReference type="NCBI Taxonomy" id="1429083"/>
    <lineage>
        <taxon>Bacteria</taxon>
        <taxon>Pseudomonadati</taxon>
        <taxon>Pseudomonadota</taxon>
        <taxon>Gammaproteobacteria</taxon>
        <taxon>Pseudomonadales</taxon>
        <taxon>Pseudomonadaceae</taxon>
        <taxon>Atopomonas</taxon>
    </lineage>
</organism>
<keyword evidence="1" id="KW-0812">Transmembrane</keyword>